<gene>
    <name evidence="1" type="ORF">LKD71_09670</name>
</gene>
<reference evidence="1 2" key="1">
    <citation type="submission" date="2021-10" db="EMBL/GenBank/DDBJ databases">
        <title>Anaerobic single-cell dispensing facilitates the cultivation of human gut bacteria.</title>
        <authorList>
            <person name="Afrizal A."/>
        </authorList>
    </citation>
    <scope>NUCLEOTIDE SEQUENCE [LARGE SCALE GENOMIC DNA]</scope>
    <source>
        <strain evidence="1 2">CLA-AA-H277</strain>
    </source>
</reference>
<sequence length="165" mass="18891">MRAFQIQDVKSFMSHLLLSNTFDRFLLTEASITTFNTFFIDGHLHKDYFSSDEAEMAELTTYSYWEQLRPFALSLIKGKKTPLAMKIVFSLAPKNVEKLILQNHLSIRPEEIGGLFLNVLYDGQKLTVTTGTSLKTFSLDKTLSQLWDELAAAFFRKHGIPFTTL</sequence>
<protein>
    <submittedName>
        <fullName evidence="1">DUF5721 family protein</fullName>
    </submittedName>
</protein>
<name>A0AAE3DT84_9FIRM</name>
<proteinExistence type="predicted"/>
<dbReference type="AlphaFoldDB" id="A0AAE3DT84"/>
<comment type="caution">
    <text evidence="1">The sequence shown here is derived from an EMBL/GenBank/DDBJ whole genome shotgun (WGS) entry which is preliminary data.</text>
</comment>
<dbReference type="Proteomes" id="UP001197875">
    <property type="component" value="Unassembled WGS sequence"/>
</dbReference>
<dbReference type="InterPro" id="IPR043779">
    <property type="entry name" value="DUF5721"/>
</dbReference>
<organism evidence="1 2">
    <name type="scientific">Fusicatenibacter faecihominis</name>
    <dbReference type="NCBI Taxonomy" id="2881276"/>
    <lineage>
        <taxon>Bacteria</taxon>
        <taxon>Bacillati</taxon>
        <taxon>Bacillota</taxon>
        <taxon>Clostridia</taxon>
        <taxon>Lachnospirales</taxon>
        <taxon>Lachnospiraceae</taxon>
        <taxon>Fusicatenibacter</taxon>
    </lineage>
</organism>
<dbReference type="EMBL" id="JAJEPR010000014">
    <property type="protein sequence ID" value="MCC2190070.1"/>
    <property type="molecule type" value="Genomic_DNA"/>
</dbReference>
<dbReference type="Pfam" id="PF18988">
    <property type="entry name" value="DUF5721"/>
    <property type="match status" value="1"/>
</dbReference>
<dbReference type="RefSeq" id="WP_227615254.1">
    <property type="nucleotide sequence ID" value="NZ_JAJEPR010000014.1"/>
</dbReference>
<keyword evidence="2" id="KW-1185">Reference proteome</keyword>
<accession>A0AAE3DT84</accession>
<evidence type="ECO:0000313" key="2">
    <source>
        <dbReference type="Proteomes" id="UP001197875"/>
    </source>
</evidence>
<evidence type="ECO:0000313" key="1">
    <source>
        <dbReference type="EMBL" id="MCC2190070.1"/>
    </source>
</evidence>